<organism evidence="2 3">
    <name type="scientific">Vagococcus fessus</name>
    <dbReference type="NCBI Taxonomy" id="120370"/>
    <lineage>
        <taxon>Bacteria</taxon>
        <taxon>Bacillati</taxon>
        <taxon>Bacillota</taxon>
        <taxon>Bacilli</taxon>
        <taxon>Lactobacillales</taxon>
        <taxon>Enterococcaceae</taxon>
        <taxon>Vagococcus</taxon>
    </lineage>
</organism>
<dbReference type="OrthoDB" id="9803101at2"/>
<evidence type="ECO:0000256" key="1">
    <source>
        <dbReference type="ARBA" id="ARBA00010552"/>
    </source>
</evidence>
<dbReference type="Proteomes" id="UP000287101">
    <property type="component" value="Unassembled WGS sequence"/>
</dbReference>
<evidence type="ECO:0000313" key="3">
    <source>
        <dbReference type="Proteomes" id="UP000287101"/>
    </source>
</evidence>
<dbReference type="GO" id="GO:0005829">
    <property type="term" value="C:cytosol"/>
    <property type="evidence" value="ECO:0007669"/>
    <property type="project" value="TreeGrafter"/>
</dbReference>
<keyword evidence="3" id="KW-1185">Reference proteome</keyword>
<dbReference type="Pfam" id="PF01042">
    <property type="entry name" value="Ribonuc_L-PSP"/>
    <property type="match status" value="1"/>
</dbReference>
<gene>
    <name evidence="2" type="ORF">CBF31_08765</name>
</gene>
<sequence length="132" mass="14317">MSVKRIMSKKAPAAIGCYSQASLSEGLIITSGQLPLNVETGSLQGSTIEEQTTQSLKNVQVILEDNQSSLDSILKTTVYLSDMSDFKGMNDAYSNFFTEGNYPARTAFQVAALPMNALVEIEVIAKIESEEN</sequence>
<dbReference type="RefSeq" id="WP_126832117.1">
    <property type="nucleotide sequence ID" value="NZ_CBCRYB010000009.1"/>
</dbReference>
<comment type="similarity">
    <text evidence="1">Belongs to the RutC family.</text>
</comment>
<protein>
    <submittedName>
        <fullName evidence="2">Reactive intermediate/imine deaminase</fullName>
    </submittedName>
</protein>
<dbReference type="AlphaFoldDB" id="A0A430A6G8"/>
<dbReference type="EMBL" id="NGJY01000003">
    <property type="protein sequence ID" value="RSU02451.1"/>
    <property type="molecule type" value="Genomic_DNA"/>
</dbReference>
<dbReference type="FunFam" id="3.30.1330.40:FF:000001">
    <property type="entry name" value="L-PSP family endoribonuclease"/>
    <property type="match status" value="1"/>
</dbReference>
<dbReference type="GO" id="GO:0019239">
    <property type="term" value="F:deaminase activity"/>
    <property type="evidence" value="ECO:0007669"/>
    <property type="project" value="TreeGrafter"/>
</dbReference>
<accession>A0A430A6G8</accession>
<dbReference type="InterPro" id="IPR006056">
    <property type="entry name" value="RidA"/>
</dbReference>
<dbReference type="SUPFAM" id="SSF55298">
    <property type="entry name" value="YjgF-like"/>
    <property type="match status" value="1"/>
</dbReference>
<dbReference type="CDD" id="cd00448">
    <property type="entry name" value="YjgF_YER057c_UK114_family"/>
    <property type="match status" value="1"/>
</dbReference>
<name>A0A430A6G8_9ENTE</name>
<evidence type="ECO:0000313" key="2">
    <source>
        <dbReference type="EMBL" id="RSU02451.1"/>
    </source>
</evidence>
<dbReference type="PANTHER" id="PTHR11803">
    <property type="entry name" value="2-IMINOBUTANOATE/2-IMINOPROPANOATE DEAMINASE RIDA"/>
    <property type="match status" value="1"/>
</dbReference>
<comment type="caution">
    <text evidence="2">The sequence shown here is derived from an EMBL/GenBank/DDBJ whole genome shotgun (WGS) entry which is preliminary data.</text>
</comment>
<dbReference type="Gene3D" id="3.30.1330.40">
    <property type="entry name" value="RutC-like"/>
    <property type="match status" value="1"/>
</dbReference>
<dbReference type="InterPro" id="IPR035959">
    <property type="entry name" value="RutC-like_sf"/>
</dbReference>
<proteinExistence type="inferred from homology"/>
<reference evidence="2 3" key="1">
    <citation type="submission" date="2017-05" db="EMBL/GenBank/DDBJ databases">
        <title>Vagococcus spp. assemblies.</title>
        <authorList>
            <person name="Gulvik C.A."/>
        </authorList>
    </citation>
    <scope>NUCLEOTIDE SEQUENCE [LARGE SCALE GENOMIC DNA]</scope>
    <source>
        <strain evidence="2 3">CCUG 41755</strain>
    </source>
</reference>
<dbReference type="PANTHER" id="PTHR11803:SF58">
    <property type="entry name" value="PROTEIN HMF1-RELATED"/>
    <property type="match status" value="1"/>
</dbReference>
<dbReference type="InterPro" id="IPR006175">
    <property type="entry name" value="YjgF/YER057c/UK114"/>
</dbReference>
<dbReference type="NCBIfam" id="TIGR00004">
    <property type="entry name" value="Rid family detoxifying hydrolase"/>
    <property type="match status" value="1"/>
</dbReference>